<reference evidence="3 4" key="1">
    <citation type="submission" date="2016-10" db="EMBL/GenBank/DDBJ databases">
        <authorList>
            <person name="de Groot N.N."/>
        </authorList>
    </citation>
    <scope>NUCLEOTIDE SEQUENCE [LARGE SCALE GENOMIC DNA]</scope>
    <source>
        <strain evidence="3 4">DSM 23399</strain>
    </source>
</reference>
<accession>A0A1I0VV68</accession>
<dbReference type="OrthoDB" id="1521787at2"/>
<dbReference type="PANTHER" id="PTHR12147:SF26">
    <property type="entry name" value="PEPTIDASE M28 DOMAIN-CONTAINING PROTEIN"/>
    <property type="match status" value="1"/>
</dbReference>
<evidence type="ECO:0000313" key="3">
    <source>
        <dbReference type="EMBL" id="SFA80339.1"/>
    </source>
</evidence>
<dbReference type="GO" id="GO:0006508">
    <property type="term" value="P:proteolysis"/>
    <property type="evidence" value="ECO:0007669"/>
    <property type="project" value="InterPro"/>
</dbReference>
<keyword evidence="1" id="KW-0732">Signal</keyword>
<dbReference type="InterPro" id="IPR045175">
    <property type="entry name" value="M28_fam"/>
</dbReference>
<keyword evidence="4" id="KW-1185">Reference proteome</keyword>
<evidence type="ECO:0000259" key="2">
    <source>
        <dbReference type="Pfam" id="PF04389"/>
    </source>
</evidence>
<organism evidence="3 4">
    <name type="scientific">Algoriphagus aquimarinus</name>
    <dbReference type="NCBI Taxonomy" id="237018"/>
    <lineage>
        <taxon>Bacteria</taxon>
        <taxon>Pseudomonadati</taxon>
        <taxon>Bacteroidota</taxon>
        <taxon>Cytophagia</taxon>
        <taxon>Cytophagales</taxon>
        <taxon>Cyclobacteriaceae</taxon>
        <taxon>Algoriphagus</taxon>
    </lineage>
</organism>
<dbReference type="AlphaFoldDB" id="A0A1I0VV68"/>
<dbReference type="Gene3D" id="3.40.630.10">
    <property type="entry name" value="Zn peptidases"/>
    <property type="match status" value="1"/>
</dbReference>
<name>A0A1I0VV68_9BACT</name>
<proteinExistence type="predicted"/>
<dbReference type="EMBL" id="FOKK01000001">
    <property type="protein sequence ID" value="SFA80339.1"/>
    <property type="molecule type" value="Genomic_DNA"/>
</dbReference>
<feature type="domain" description="Peptidase M28" evidence="2">
    <location>
        <begin position="95"/>
        <end position="296"/>
    </location>
</feature>
<dbReference type="GO" id="GO:0008235">
    <property type="term" value="F:metalloexopeptidase activity"/>
    <property type="evidence" value="ECO:0007669"/>
    <property type="project" value="InterPro"/>
</dbReference>
<dbReference type="Proteomes" id="UP000198790">
    <property type="component" value="Unassembled WGS sequence"/>
</dbReference>
<feature type="signal peptide" evidence="1">
    <location>
        <begin position="1"/>
        <end position="22"/>
    </location>
</feature>
<dbReference type="PANTHER" id="PTHR12147">
    <property type="entry name" value="METALLOPEPTIDASE M28 FAMILY MEMBER"/>
    <property type="match status" value="1"/>
</dbReference>
<dbReference type="Pfam" id="PF04389">
    <property type="entry name" value="Peptidase_M28"/>
    <property type="match status" value="1"/>
</dbReference>
<feature type="chain" id="PRO_5011577508" evidence="1">
    <location>
        <begin position="23"/>
        <end position="309"/>
    </location>
</feature>
<evidence type="ECO:0000256" key="1">
    <source>
        <dbReference type="SAM" id="SignalP"/>
    </source>
</evidence>
<dbReference type="InterPro" id="IPR007484">
    <property type="entry name" value="Peptidase_M28"/>
</dbReference>
<dbReference type="STRING" id="237018.SAMN04489723_101401"/>
<sequence>MQLSIKSTLSCLLFLVFFQTNGQSIASKSLLENIKYLSSDELKGRKTGSEGNSQARAFILEQFKSIGLETQYPDYQQKFDFENRRENKPYENSVNIVGFIAGSSSQKLIVITAHYDHVGVGRPNTEGDSIYNGADDNASGTAALIELAKYFKENRPEHSIMFAALDGEEMGLQGAKALVKDFPFPIEQIVLNINMDMISRNEKGELYASGTYYNPILKSILETAAAGSTPKLLFGHDEPNTGRDNWTKSSDHGAFFDVQVPHIYFGVEDHPDYHKPSDSFENIDQQFYINAVNLILRCTLALDAELPKE</sequence>
<evidence type="ECO:0000313" key="4">
    <source>
        <dbReference type="Proteomes" id="UP000198790"/>
    </source>
</evidence>
<protein>
    <submittedName>
        <fullName evidence="3">Peptidase family M28</fullName>
    </submittedName>
</protein>
<dbReference type="SUPFAM" id="SSF53187">
    <property type="entry name" value="Zn-dependent exopeptidases"/>
    <property type="match status" value="1"/>
</dbReference>
<dbReference type="RefSeq" id="WP_092894490.1">
    <property type="nucleotide sequence ID" value="NZ_FOKK01000001.1"/>
</dbReference>
<gene>
    <name evidence="3" type="ORF">SAMN04489723_101401</name>
</gene>